<reference evidence="3" key="1">
    <citation type="submission" date="2015-07" db="EMBL/GenBank/DDBJ databases">
        <title>Transcriptome Assembly of Anthurium amnicola.</title>
        <authorList>
            <person name="Suzuki J."/>
        </authorList>
    </citation>
    <scope>NUCLEOTIDE SEQUENCE</scope>
</reference>
<organism evidence="3">
    <name type="scientific">Anthurium amnicola</name>
    <dbReference type="NCBI Taxonomy" id="1678845"/>
    <lineage>
        <taxon>Eukaryota</taxon>
        <taxon>Viridiplantae</taxon>
        <taxon>Streptophyta</taxon>
        <taxon>Embryophyta</taxon>
        <taxon>Tracheophyta</taxon>
        <taxon>Spermatophyta</taxon>
        <taxon>Magnoliopsida</taxon>
        <taxon>Liliopsida</taxon>
        <taxon>Araceae</taxon>
        <taxon>Pothoideae</taxon>
        <taxon>Potheae</taxon>
        <taxon>Anthurium</taxon>
    </lineage>
</organism>
<keyword evidence="3" id="KW-0675">Receptor</keyword>
<evidence type="ECO:0000256" key="1">
    <source>
        <dbReference type="SAM" id="MobiDB-lite"/>
    </source>
</evidence>
<feature type="compositionally biased region" description="Basic and acidic residues" evidence="1">
    <location>
        <begin position="82"/>
        <end position="92"/>
    </location>
</feature>
<feature type="compositionally biased region" description="Low complexity" evidence="1">
    <location>
        <begin position="93"/>
        <end position="117"/>
    </location>
</feature>
<keyword evidence="2" id="KW-0472">Membrane</keyword>
<dbReference type="AlphaFoldDB" id="A0A1D1Z4T7"/>
<evidence type="ECO:0000256" key="2">
    <source>
        <dbReference type="SAM" id="Phobius"/>
    </source>
</evidence>
<dbReference type="EMBL" id="GDJX01006035">
    <property type="protein sequence ID" value="JAT61901.1"/>
    <property type="molecule type" value="Transcribed_RNA"/>
</dbReference>
<feature type="transmembrane region" description="Helical" evidence="2">
    <location>
        <begin position="6"/>
        <end position="27"/>
    </location>
</feature>
<protein>
    <submittedName>
        <fullName evidence="3">Transient receptor potential protein</fullName>
    </submittedName>
</protein>
<proteinExistence type="predicted"/>
<keyword evidence="2" id="KW-0812">Transmembrane</keyword>
<gene>
    <name evidence="3" type="primary">trp_0</name>
    <name evidence="3" type="ORF">g.27946</name>
</gene>
<keyword evidence="2" id="KW-1133">Transmembrane helix</keyword>
<evidence type="ECO:0000313" key="3">
    <source>
        <dbReference type="EMBL" id="JAT61901.1"/>
    </source>
</evidence>
<sequence length="164" mass="17992">MTYIRFKYIILFSVVTVFTLNFACLTYELNPLDNNLQYTSNSLNKLARAPVEIPKKYKRQVLYKRQKDPKKPKNGAGDDDDNTKKPPIKERPAVPVGGAAPGAGPQEAPGGGTVPAPGGAPAPPLQPSIDFVKPVNYYCEDGIMRKRQMTGGKVNKLIECGTWI</sequence>
<feature type="region of interest" description="Disordered" evidence="1">
    <location>
        <begin position="58"/>
        <end position="127"/>
    </location>
</feature>
<accession>A0A1D1Z4T7</accession>
<name>A0A1D1Z4T7_9ARAE</name>